<feature type="chain" id="PRO_5046040008" evidence="3">
    <location>
        <begin position="32"/>
        <end position="378"/>
    </location>
</feature>
<organism evidence="5 6">
    <name type="scientific">Marinobacter xestospongiae</name>
    <dbReference type="NCBI Taxonomy" id="994319"/>
    <lineage>
        <taxon>Bacteria</taxon>
        <taxon>Pseudomonadati</taxon>
        <taxon>Pseudomonadota</taxon>
        <taxon>Gammaproteobacteria</taxon>
        <taxon>Pseudomonadales</taxon>
        <taxon>Marinobacteraceae</taxon>
        <taxon>Marinobacter</taxon>
    </lineage>
</organism>
<comment type="caution">
    <text evidence="5">The sequence shown here is derived from an EMBL/GenBank/DDBJ whole genome shotgun (WGS) entry which is preliminary data.</text>
</comment>
<dbReference type="SUPFAM" id="SSF111369">
    <property type="entry name" value="HlyD-like secretion proteins"/>
    <property type="match status" value="1"/>
</dbReference>
<keyword evidence="2" id="KW-0175">Coiled coil</keyword>
<name>A0ABU3VZ33_9GAMM</name>
<dbReference type="PANTHER" id="PTHR30469">
    <property type="entry name" value="MULTIDRUG RESISTANCE PROTEIN MDTA"/>
    <property type="match status" value="1"/>
</dbReference>
<evidence type="ECO:0000256" key="2">
    <source>
        <dbReference type="SAM" id="Coils"/>
    </source>
</evidence>
<dbReference type="Gene3D" id="2.40.50.100">
    <property type="match status" value="1"/>
</dbReference>
<dbReference type="Gene3D" id="1.10.287.470">
    <property type="entry name" value="Helix hairpin bin"/>
    <property type="match status" value="1"/>
</dbReference>
<evidence type="ECO:0000313" key="5">
    <source>
        <dbReference type="EMBL" id="MDV2079217.1"/>
    </source>
</evidence>
<evidence type="ECO:0000313" key="6">
    <source>
        <dbReference type="Proteomes" id="UP001269819"/>
    </source>
</evidence>
<feature type="signal peptide" evidence="3">
    <location>
        <begin position="1"/>
        <end position="31"/>
    </location>
</feature>
<dbReference type="RefSeq" id="WP_316973826.1">
    <property type="nucleotide sequence ID" value="NZ_JAWIIJ010000006.1"/>
</dbReference>
<dbReference type="EMBL" id="JAWIIJ010000006">
    <property type="protein sequence ID" value="MDV2079217.1"/>
    <property type="molecule type" value="Genomic_DNA"/>
</dbReference>
<feature type="domain" description="Multidrug resistance protein MdtA-like alpha-helical hairpin" evidence="4">
    <location>
        <begin position="113"/>
        <end position="176"/>
    </location>
</feature>
<dbReference type="InterPro" id="IPR006143">
    <property type="entry name" value="RND_pump_MFP"/>
</dbReference>
<reference evidence="5 6" key="1">
    <citation type="submission" date="2023-10" db="EMBL/GenBank/DDBJ databases">
        <title>Characteristics and mechanism of a salt-tolerant marine origin heterotrophic nitrifying- aerobic denitrifying bacteria Marinobacter xestospongiae HN1.</title>
        <authorList>
            <person name="Qi R."/>
        </authorList>
    </citation>
    <scope>NUCLEOTIDE SEQUENCE [LARGE SCALE GENOMIC DNA]</scope>
    <source>
        <strain evidence="5 6">HN1</strain>
    </source>
</reference>
<dbReference type="Gene3D" id="2.40.420.20">
    <property type="match status" value="1"/>
</dbReference>
<dbReference type="Gene3D" id="2.40.30.170">
    <property type="match status" value="1"/>
</dbReference>
<keyword evidence="3" id="KW-0732">Signal</keyword>
<dbReference type="NCBIfam" id="TIGR01730">
    <property type="entry name" value="RND_mfp"/>
    <property type="match status" value="1"/>
</dbReference>
<evidence type="ECO:0000259" key="4">
    <source>
        <dbReference type="Pfam" id="PF25876"/>
    </source>
</evidence>
<sequence>MPTLTPSILFNLAGRRLGVTLAAAGSLLLMACSPPPEPKMPVARTVMVSPADVAADRLMTFSGTVQASRRSALAFETSGMIRSLDVDLGDTVERHQPLATLDDEALRLGLRASRANLANAEADRREAELDYRRRLALADTGATSRSAIDQTQARFERAQAQVDALKAQLAQAQDRLRDATLLAPFRGEVTERLAEPAEFVAAGQPILRLIGEQDGLEATIHVPGPVREALDAGQTLAVSVLNHGPSTTGTVARIGSQANRAGLFPITLTLATDDVSLRPGETIEATWDQHPDATPLLIPVTAYIPAGQRIGRVFVVEQVNGQSQLAAREVVLGELGSQHIEVLSGLEPGELVVQKGVNLLQAGQTVRTAGVGIARYNQ</sequence>
<feature type="coiled-coil region" evidence="2">
    <location>
        <begin position="110"/>
        <end position="182"/>
    </location>
</feature>
<dbReference type="PANTHER" id="PTHR30469:SF38">
    <property type="entry name" value="HLYD FAMILY SECRETION PROTEIN"/>
    <property type="match status" value="1"/>
</dbReference>
<proteinExistence type="inferred from homology"/>
<protein>
    <submittedName>
        <fullName evidence="5">Efflux RND transporter periplasmic adaptor subunit</fullName>
    </submittedName>
</protein>
<dbReference type="Pfam" id="PF25876">
    <property type="entry name" value="HH_MFP_RND"/>
    <property type="match status" value="1"/>
</dbReference>
<comment type="similarity">
    <text evidence="1">Belongs to the membrane fusion protein (MFP) (TC 8.A.1) family.</text>
</comment>
<gene>
    <name evidence="5" type="ORF">RYS15_10985</name>
</gene>
<dbReference type="Proteomes" id="UP001269819">
    <property type="component" value="Unassembled WGS sequence"/>
</dbReference>
<accession>A0ABU3VZ33</accession>
<evidence type="ECO:0000256" key="3">
    <source>
        <dbReference type="SAM" id="SignalP"/>
    </source>
</evidence>
<evidence type="ECO:0000256" key="1">
    <source>
        <dbReference type="ARBA" id="ARBA00009477"/>
    </source>
</evidence>
<dbReference type="InterPro" id="IPR058624">
    <property type="entry name" value="MdtA-like_HH"/>
</dbReference>
<keyword evidence="6" id="KW-1185">Reference proteome</keyword>